<reference evidence="1 2" key="1">
    <citation type="submission" date="2016-05" db="EMBL/GenBank/DDBJ databases">
        <title>Bacillus thuringiensis and Bacillus weihenstephanensis as novel biocontrol agents of wilt causing Verticillium species.</title>
        <authorList>
            <person name="Hollensteiner J."/>
            <person name="Wemheuer F."/>
            <person name="Harting R."/>
            <person name="Kolarzyk A."/>
            <person name="Diaz-Valerio S."/>
            <person name="Poehlein A."/>
            <person name="Brzuszkiewicz E."/>
            <person name="Nesemann K."/>
            <person name="Braus-Stromeyer S."/>
            <person name="Braus G."/>
            <person name="Daniel R."/>
            <person name="Liesegang H."/>
        </authorList>
    </citation>
    <scope>NUCLEOTIDE SEQUENCE [LARGE SCALE GENOMIC DNA]</scope>
    <source>
        <strain evidence="1 2">GOE11</strain>
    </source>
</reference>
<accession>A0A1E8BL42</accession>
<comment type="caution">
    <text evidence="1">The sequence shown here is derived from an EMBL/GenBank/DDBJ whole genome shotgun (WGS) entry which is preliminary data.</text>
</comment>
<dbReference type="Proteomes" id="UP000175835">
    <property type="component" value="Unassembled WGS sequence"/>
</dbReference>
<protein>
    <submittedName>
        <fullName evidence="1">Uncharacterized protein</fullName>
    </submittedName>
</protein>
<gene>
    <name evidence="1" type="ORF">BWGOE11_34380</name>
</gene>
<evidence type="ECO:0000313" key="1">
    <source>
        <dbReference type="EMBL" id="OFD90574.1"/>
    </source>
</evidence>
<organism evidence="1 2">
    <name type="scientific">Bacillus mycoides</name>
    <dbReference type="NCBI Taxonomy" id="1405"/>
    <lineage>
        <taxon>Bacteria</taxon>
        <taxon>Bacillati</taxon>
        <taxon>Bacillota</taxon>
        <taxon>Bacilli</taxon>
        <taxon>Bacillales</taxon>
        <taxon>Bacillaceae</taxon>
        <taxon>Bacillus</taxon>
        <taxon>Bacillus cereus group</taxon>
    </lineage>
</organism>
<dbReference type="RefSeq" id="WP_070147135.1">
    <property type="nucleotide sequence ID" value="NZ_LXLX01000042.1"/>
</dbReference>
<sequence>MIAEIHGKISSDGSNLSERLEDKLTGDIFGSLRYLPYRKGLYQLLSGTKFLNNSHNQLFLESINLVQEEYVYESFSFWQKRKHSEIDLVLDLGKSVLGIEVKYNSGLSSENQLEREAFDLIQINKVVPKFLILVGVEPEVNFIVSQVNSRNKIPSTVIFGYLSWQDILERLITILYREEMTPPEKLIIQDMVHLLERKGFKRFKDFQNLNFLPIIKRESFFSIDQSEILFLTNFSKVHVERTLYYEFK</sequence>
<evidence type="ECO:0000313" key="2">
    <source>
        <dbReference type="Proteomes" id="UP000175835"/>
    </source>
</evidence>
<proteinExistence type="predicted"/>
<dbReference type="AlphaFoldDB" id="A0A1E8BL42"/>
<name>A0A1E8BL42_BACMY</name>
<dbReference type="PATRIC" id="fig|86662.28.peg.3545"/>
<dbReference type="EMBL" id="LXLX01000042">
    <property type="protein sequence ID" value="OFD90574.1"/>
    <property type="molecule type" value="Genomic_DNA"/>
</dbReference>